<accession>A0A485NWJ1</accession>
<dbReference type="AlphaFoldDB" id="A0A485NWJ1"/>
<reference evidence="1 2" key="1">
    <citation type="submission" date="2019-01" db="EMBL/GenBank/DDBJ databases">
        <authorList>
            <person name="Alioto T."/>
            <person name="Alioto T."/>
        </authorList>
    </citation>
    <scope>NUCLEOTIDE SEQUENCE [LARGE SCALE GENOMIC DNA]</scope>
</reference>
<organism evidence="1 2">
    <name type="scientific">Lynx pardinus</name>
    <name type="common">Iberian lynx</name>
    <name type="synonym">Felis pardina</name>
    <dbReference type="NCBI Taxonomy" id="191816"/>
    <lineage>
        <taxon>Eukaryota</taxon>
        <taxon>Metazoa</taxon>
        <taxon>Chordata</taxon>
        <taxon>Craniata</taxon>
        <taxon>Vertebrata</taxon>
        <taxon>Euteleostomi</taxon>
        <taxon>Mammalia</taxon>
        <taxon>Eutheria</taxon>
        <taxon>Laurasiatheria</taxon>
        <taxon>Carnivora</taxon>
        <taxon>Feliformia</taxon>
        <taxon>Felidae</taxon>
        <taxon>Felinae</taxon>
        <taxon>Lynx</taxon>
    </lineage>
</organism>
<sequence length="82" mass="9696">MLPSILNQLGSDSLKSLRKLAEALPNLWMERHHLLTERMVMMKFQILRRILVKLPRMKQTELSQLLKMIKLEEVTGSCYFIL</sequence>
<keyword evidence="2" id="KW-1185">Reference proteome</keyword>
<evidence type="ECO:0000313" key="1">
    <source>
        <dbReference type="EMBL" id="VFV36553.1"/>
    </source>
</evidence>
<evidence type="ECO:0000313" key="2">
    <source>
        <dbReference type="Proteomes" id="UP000386466"/>
    </source>
</evidence>
<dbReference type="EMBL" id="CAAGRJ010022887">
    <property type="protein sequence ID" value="VFV36553.1"/>
    <property type="molecule type" value="Genomic_DNA"/>
</dbReference>
<proteinExistence type="predicted"/>
<dbReference type="Proteomes" id="UP000386466">
    <property type="component" value="Unassembled WGS sequence"/>
</dbReference>
<gene>
    <name evidence="1" type="ORF">LYPA_23C010505</name>
</gene>
<name>A0A485NWJ1_LYNPA</name>
<protein>
    <submittedName>
        <fullName evidence="1">Uncharacterized protein</fullName>
    </submittedName>
</protein>